<keyword evidence="2" id="KW-0812">Transmembrane</keyword>
<proteinExistence type="predicted"/>
<comment type="caution">
    <text evidence="4">The sequence shown here is derived from an EMBL/GenBank/DDBJ whole genome shotgun (WGS) entry which is preliminary data.</text>
</comment>
<protein>
    <recommendedName>
        <fullName evidence="3">DUF4328 domain-containing protein</fullName>
    </recommendedName>
</protein>
<feature type="transmembrane region" description="Helical" evidence="2">
    <location>
        <begin position="185"/>
        <end position="207"/>
    </location>
</feature>
<evidence type="ECO:0000256" key="2">
    <source>
        <dbReference type="SAM" id="Phobius"/>
    </source>
</evidence>
<keyword evidence="2" id="KW-0472">Membrane</keyword>
<evidence type="ECO:0000313" key="5">
    <source>
        <dbReference type="Proteomes" id="UP000238196"/>
    </source>
</evidence>
<evidence type="ECO:0000256" key="1">
    <source>
        <dbReference type="SAM" id="MobiDB-lite"/>
    </source>
</evidence>
<dbReference type="OrthoDB" id="4174975at2"/>
<evidence type="ECO:0000313" key="4">
    <source>
        <dbReference type="EMBL" id="PPC76567.1"/>
    </source>
</evidence>
<feature type="transmembrane region" description="Helical" evidence="2">
    <location>
        <begin position="67"/>
        <end position="90"/>
    </location>
</feature>
<dbReference type="Proteomes" id="UP000238196">
    <property type="component" value="Unassembled WGS sequence"/>
</dbReference>
<reference evidence="4 5" key="1">
    <citation type="submission" date="2018-02" db="EMBL/GenBank/DDBJ databases">
        <title>novel marine gammaproteobacteria from coastal saline agro ecosystem.</title>
        <authorList>
            <person name="Krishnan R."/>
            <person name="Ramesh Kumar N."/>
        </authorList>
    </citation>
    <scope>NUCLEOTIDE SEQUENCE [LARGE SCALE GENOMIC DNA]</scope>
    <source>
        <strain evidence="4 5">228</strain>
    </source>
</reference>
<feature type="domain" description="DUF4328" evidence="3">
    <location>
        <begin position="58"/>
        <end position="211"/>
    </location>
</feature>
<keyword evidence="2" id="KW-1133">Transmembrane helix</keyword>
<accession>A0A2S5KNZ1</accession>
<feature type="transmembrane region" description="Helical" evidence="2">
    <location>
        <begin position="21"/>
        <end position="42"/>
    </location>
</feature>
<sequence>MTRPQGYRDYHTMTRWVSYLLYLYLLATLLVLISSVLDYRLLTDLQHGVYLAAESVDSDVQSSQLRLIGALLFSLATAVVAGTGVLLWTYRAVYNAHQLGSKGLQFSPGWAVASYFIPGLNLWKPFQVMKELWQTSLSTASGWSRIRVPGLMRLWWGLWLVVLSLGRVTELLTNRVEQLLALRELAVLYGINALLSLPLTLLLLYLIRTIQRRQQAQHQTQQQTKPDDSSASTLSRATPPELAAQ</sequence>
<name>A0A2S5KNZ1_9PROT</name>
<feature type="region of interest" description="Disordered" evidence="1">
    <location>
        <begin position="217"/>
        <end position="245"/>
    </location>
</feature>
<dbReference type="AlphaFoldDB" id="A0A2S5KNZ1"/>
<dbReference type="Pfam" id="PF14219">
    <property type="entry name" value="DUF4328"/>
    <property type="match status" value="1"/>
</dbReference>
<dbReference type="InterPro" id="IPR025565">
    <property type="entry name" value="DUF4328"/>
</dbReference>
<feature type="transmembrane region" description="Helical" evidence="2">
    <location>
        <begin position="154"/>
        <end position="173"/>
    </location>
</feature>
<evidence type="ECO:0000259" key="3">
    <source>
        <dbReference type="Pfam" id="PF14219"/>
    </source>
</evidence>
<gene>
    <name evidence="4" type="ORF">C4K68_14890</name>
</gene>
<dbReference type="EMBL" id="PRLP01000048">
    <property type="protein sequence ID" value="PPC76567.1"/>
    <property type="molecule type" value="Genomic_DNA"/>
</dbReference>
<organism evidence="4 5">
    <name type="scientific">Proteobacteria bacterium 228</name>
    <dbReference type="NCBI Taxonomy" id="2083153"/>
    <lineage>
        <taxon>Bacteria</taxon>
        <taxon>Pseudomonadati</taxon>
        <taxon>Pseudomonadota</taxon>
    </lineage>
</organism>